<dbReference type="InterPro" id="IPR000504">
    <property type="entry name" value="RRM_dom"/>
</dbReference>
<name>A0A8B7XTH4_ACAPL</name>
<dbReference type="InterPro" id="IPR012677">
    <property type="entry name" value="Nucleotide-bd_a/b_plait_sf"/>
</dbReference>
<evidence type="ECO:0000256" key="3">
    <source>
        <dbReference type="PROSITE-ProRule" id="PRU00176"/>
    </source>
</evidence>
<dbReference type="GO" id="GO:0005654">
    <property type="term" value="C:nucleoplasm"/>
    <property type="evidence" value="ECO:0007669"/>
    <property type="project" value="TreeGrafter"/>
</dbReference>
<dbReference type="SMART" id="SM00360">
    <property type="entry name" value="RRM"/>
    <property type="match status" value="2"/>
</dbReference>
<dbReference type="PROSITE" id="PS50102">
    <property type="entry name" value="RRM"/>
    <property type="match status" value="2"/>
</dbReference>
<evidence type="ECO:0000256" key="1">
    <source>
        <dbReference type="ARBA" id="ARBA00004123"/>
    </source>
</evidence>
<sequence>MASQVTNTSEEPENLRKIFLGGLNRSTTKDDLKTHFEQFGEVTDSIVILNTEKQSKGFGFVTMATIEETDKSLRENNCGSHDICKKKVEVKRAIPRDSNISAEATNQIFVGNLGTNITEEHLREYFSQFSPVKSTKVIKEKGGDKSRGFGFVEFEEPFGHHAVDKLAIMEKHTIEGRQVYCNKAEDRSNKEDNYYGRHQAMRGNPFGRNPGRSGMPGYYDGYGGGNYGCYGGARGGYGGGGYGGDPYGGGN</sequence>
<dbReference type="Gene3D" id="3.30.70.330">
    <property type="match status" value="2"/>
</dbReference>
<dbReference type="AlphaFoldDB" id="A0A8B7XTH4"/>
<dbReference type="GeneID" id="110975276"/>
<dbReference type="Pfam" id="PF00076">
    <property type="entry name" value="RRM_1"/>
    <property type="match status" value="2"/>
</dbReference>
<dbReference type="SUPFAM" id="SSF54928">
    <property type="entry name" value="RNA-binding domain, RBD"/>
    <property type="match status" value="2"/>
</dbReference>
<proteinExistence type="predicted"/>
<dbReference type="GO" id="GO:0000785">
    <property type="term" value="C:chromatin"/>
    <property type="evidence" value="ECO:0007669"/>
    <property type="project" value="TreeGrafter"/>
</dbReference>
<keyword evidence="3" id="KW-0694">RNA-binding</keyword>
<dbReference type="PANTHER" id="PTHR48033">
    <property type="entry name" value="RNA-BINDING (RRM/RBD/RNP MOTIFS) FAMILY PROTEIN"/>
    <property type="match status" value="1"/>
</dbReference>
<evidence type="ECO:0000313" key="6">
    <source>
        <dbReference type="RefSeq" id="XP_022083310.1"/>
    </source>
</evidence>
<keyword evidence="2" id="KW-0539">Nucleus</keyword>
<dbReference type="InterPro" id="IPR035979">
    <property type="entry name" value="RBD_domain_sf"/>
</dbReference>
<evidence type="ECO:0000313" key="5">
    <source>
        <dbReference type="Proteomes" id="UP000694845"/>
    </source>
</evidence>
<dbReference type="RefSeq" id="XP_022083310.1">
    <property type="nucleotide sequence ID" value="XM_022227618.1"/>
</dbReference>
<dbReference type="OrthoDB" id="1875751at2759"/>
<dbReference type="KEGG" id="aplc:110975276"/>
<keyword evidence="5" id="KW-1185">Reference proteome</keyword>
<gene>
    <name evidence="6" type="primary">LOC110975276</name>
</gene>
<dbReference type="Proteomes" id="UP000694845">
    <property type="component" value="Unplaced"/>
</dbReference>
<feature type="domain" description="RRM" evidence="4">
    <location>
        <begin position="16"/>
        <end position="95"/>
    </location>
</feature>
<feature type="domain" description="RRM" evidence="4">
    <location>
        <begin position="106"/>
        <end position="186"/>
    </location>
</feature>
<dbReference type="OMA" id="FHHINGH"/>
<accession>A0A8B7XTH4</accession>
<dbReference type="PANTHER" id="PTHR48033:SF10">
    <property type="entry name" value="RNA-BINDING PROTEIN SQUID"/>
    <property type="match status" value="1"/>
</dbReference>
<feature type="non-terminal residue" evidence="6">
    <location>
        <position position="251"/>
    </location>
</feature>
<organism evidence="5 6">
    <name type="scientific">Acanthaster planci</name>
    <name type="common">Crown-of-thorns starfish</name>
    <dbReference type="NCBI Taxonomy" id="133434"/>
    <lineage>
        <taxon>Eukaryota</taxon>
        <taxon>Metazoa</taxon>
        <taxon>Echinodermata</taxon>
        <taxon>Eleutherozoa</taxon>
        <taxon>Asterozoa</taxon>
        <taxon>Asteroidea</taxon>
        <taxon>Valvatacea</taxon>
        <taxon>Valvatida</taxon>
        <taxon>Acanthasteridae</taxon>
        <taxon>Acanthaster</taxon>
    </lineage>
</organism>
<reference evidence="6" key="1">
    <citation type="submission" date="2025-08" db="UniProtKB">
        <authorList>
            <consortium name="RefSeq"/>
        </authorList>
    </citation>
    <scope>IDENTIFICATION</scope>
</reference>
<comment type="subcellular location">
    <subcellularLocation>
        <location evidence="1">Nucleus</location>
    </subcellularLocation>
</comment>
<protein>
    <submittedName>
        <fullName evidence="6">Heterogeneous nuclear ribonucleoprotein A3 homolog 2-like</fullName>
    </submittedName>
</protein>
<evidence type="ECO:0000256" key="2">
    <source>
        <dbReference type="ARBA" id="ARBA00023242"/>
    </source>
</evidence>
<dbReference type="GO" id="GO:0003723">
    <property type="term" value="F:RNA binding"/>
    <property type="evidence" value="ECO:0007669"/>
    <property type="project" value="UniProtKB-UniRule"/>
</dbReference>
<dbReference type="GO" id="GO:0010468">
    <property type="term" value="P:regulation of gene expression"/>
    <property type="evidence" value="ECO:0007669"/>
    <property type="project" value="TreeGrafter"/>
</dbReference>
<evidence type="ECO:0000259" key="4">
    <source>
        <dbReference type="PROSITE" id="PS50102"/>
    </source>
</evidence>